<accession>A0ABN1ACI5</accession>
<feature type="transmembrane region" description="Helical" evidence="1">
    <location>
        <begin position="117"/>
        <end position="137"/>
    </location>
</feature>
<evidence type="ECO:0000313" key="2">
    <source>
        <dbReference type="EMBL" id="GAA0473044.1"/>
    </source>
</evidence>
<dbReference type="Proteomes" id="UP001499895">
    <property type="component" value="Unassembled WGS sequence"/>
</dbReference>
<evidence type="ECO:0000256" key="1">
    <source>
        <dbReference type="SAM" id="Phobius"/>
    </source>
</evidence>
<feature type="transmembrane region" description="Helical" evidence="1">
    <location>
        <begin position="88"/>
        <end position="111"/>
    </location>
</feature>
<dbReference type="Pfam" id="PF04657">
    <property type="entry name" value="DMT_YdcZ"/>
    <property type="match status" value="1"/>
</dbReference>
<keyword evidence="1" id="KW-0472">Membrane</keyword>
<feature type="transmembrane region" description="Helical" evidence="1">
    <location>
        <begin position="149"/>
        <end position="166"/>
    </location>
</feature>
<dbReference type="PANTHER" id="PTHR34821:SF2">
    <property type="entry name" value="INNER MEMBRANE PROTEIN YDCZ"/>
    <property type="match status" value="1"/>
</dbReference>
<keyword evidence="1" id="KW-0812">Transmembrane</keyword>
<dbReference type="PANTHER" id="PTHR34821">
    <property type="entry name" value="INNER MEMBRANE PROTEIN YDCZ"/>
    <property type="match status" value="1"/>
</dbReference>
<sequence>MFGRSTDWVLGIAGGVLLALMTHYNSLLAKHTTPTFASWVAHGLGAAVALLLVLLAGSRLFRRGGGRGDGAGDGGGEERRPRVKVPRWFYLGGIPGAFTVILAAITVNGSLSLSGTIALMLVGQIVFGLVSDHFGLFHSPRRRIVPMDGAVALCVLAGSALIIFGGS</sequence>
<dbReference type="EMBL" id="BAAAHB010000043">
    <property type="protein sequence ID" value="GAA0473044.1"/>
    <property type="molecule type" value="Genomic_DNA"/>
</dbReference>
<organism evidence="2 3">
    <name type="scientific">Streptomyces stramineus</name>
    <dbReference type="NCBI Taxonomy" id="173861"/>
    <lineage>
        <taxon>Bacteria</taxon>
        <taxon>Bacillati</taxon>
        <taxon>Actinomycetota</taxon>
        <taxon>Actinomycetes</taxon>
        <taxon>Kitasatosporales</taxon>
        <taxon>Streptomycetaceae</taxon>
        <taxon>Streptomyces</taxon>
    </lineage>
</organism>
<evidence type="ECO:0000313" key="3">
    <source>
        <dbReference type="Proteomes" id="UP001499895"/>
    </source>
</evidence>
<feature type="transmembrane region" description="Helical" evidence="1">
    <location>
        <begin position="7"/>
        <end position="24"/>
    </location>
</feature>
<protein>
    <submittedName>
        <fullName evidence="2">DMT family transporter</fullName>
    </submittedName>
</protein>
<gene>
    <name evidence="2" type="ORF">GCM10009544_38830</name>
</gene>
<dbReference type="InterPro" id="IPR006750">
    <property type="entry name" value="YdcZ"/>
</dbReference>
<keyword evidence="3" id="KW-1185">Reference proteome</keyword>
<feature type="transmembrane region" description="Helical" evidence="1">
    <location>
        <begin position="36"/>
        <end position="57"/>
    </location>
</feature>
<name>A0ABN1ACI5_9ACTN</name>
<comment type="caution">
    <text evidence="2">The sequence shown here is derived from an EMBL/GenBank/DDBJ whole genome shotgun (WGS) entry which is preliminary data.</text>
</comment>
<reference evidence="2 3" key="1">
    <citation type="journal article" date="2019" name="Int. J. Syst. Evol. Microbiol.">
        <title>The Global Catalogue of Microorganisms (GCM) 10K type strain sequencing project: providing services to taxonomists for standard genome sequencing and annotation.</title>
        <authorList>
            <consortium name="The Broad Institute Genomics Platform"/>
            <consortium name="The Broad Institute Genome Sequencing Center for Infectious Disease"/>
            <person name="Wu L."/>
            <person name="Ma J."/>
        </authorList>
    </citation>
    <scope>NUCLEOTIDE SEQUENCE [LARGE SCALE GENOMIC DNA]</scope>
    <source>
        <strain evidence="2 3">JCM 10649</strain>
    </source>
</reference>
<keyword evidence="1" id="KW-1133">Transmembrane helix</keyword>
<dbReference type="RefSeq" id="WP_344092337.1">
    <property type="nucleotide sequence ID" value="NZ_BAAAHB010000043.1"/>
</dbReference>
<proteinExistence type="predicted"/>